<evidence type="ECO:0000313" key="1">
    <source>
        <dbReference type="EMBL" id="MPC59054.1"/>
    </source>
</evidence>
<protein>
    <submittedName>
        <fullName evidence="1">Uncharacterized protein</fullName>
    </submittedName>
</protein>
<keyword evidence="2" id="KW-1185">Reference proteome</keyword>
<comment type="caution">
    <text evidence="1">The sequence shown here is derived from an EMBL/GenBank/DDBJ whole genome shotgun (WGS) entry which is preliminary data.</text>
</comment>
<dbReference type="AlphaFoldDB" id="A0A5B7GR06"/>
<evidence type="ECO:0000313" key="2">
    <source>
        <dbReference type="Proteomes" id="UP000324222"/>
    </source>
</evidence>
<dbReference type="Proteomes" id="UP000324222">
    <property type="component" value="Unassembled WGS sequence"/>
</dbReference>
<reference evidence="1 2" key="1">
    <citation type="submission" date="2019-05" db="EMBL/GenBank/DDBJ databases">
        <title>Another draft genome of Portunus trituberculatus and its Hox gene families provides insights of decapod evolution.</title>
        <authorList>
            <person name="Jeong J.-H."/>
            <person name="Song I."/>
            <person name="Kim S."/>
            <person name="Choi T."/>
            <person name="Kim D."/>
            <person name="Ryu S."/>
            <person name="Kim W."/>
        </authorList>
    </citation>
    <scope>NUCLEOTIDE SEQUENCE [LARGE SCALE GENOMIC DNA]</scope>
    <source>
        <tissue evidence="1">Muscle</tissue>
    </source>
</reference>
<accession>A0A5B7GR06</accession>
<name>A0A5B7GR06_PORTR</name>
<gene>
    <name evidence="1" type="ORF">E2C01_053068</name>
</gene>
<sequence length="192" mass="21606">MEPRNEADVKTKKTRGYCFLYTGELRSYNTGTDRHHHPPPLPPILTSVSCIAPSRSCCLAPHTRRTREPDLKGRGKERLGQTLRREGGVWRISTASTMALTHDHITFSPHLPPQPPTLHIIHHHDTPPHYKATLPVSESMWAVWRWLMTSGARSKGHVTCFHAMNSVTCFASCQNLSKLMWPLGSLRGKVGC</sequence>
<proteinExistence type="predicted"/>
<organism evidence="1 2">
    <name type="scientific">Portunus trituberculatus</name>
    <name type="common">Swimming crab</name>
    <name type="synonym">Neptunus trituberculatus</name>
    <dbReference type="NCBI Taxonomy" id="210409"/>
    <lineage>
        <taxon>Eukaryota</taxon>
        <taxon>Metazoa</taxon>
        <taxon>Ecdysozoa</taxon>
        <taxon>Arthropoda</taxon>
        <taxon>Crustacea</taxon>
        <taxon>Multicrustacea</taxon>
        <taxon>Malacostraca</taxon>
        <taxon>Eumalacostraca</taxon>
        <taxon>Eucarida</taxon>
        <taxon>Decapoda</taxon>
        <taxon>Pleocyemata</taxon>
        <taxon>Brachyura</taxon>
        <taxon>Eubrachyura</taxon>
        <taxon>Portunoidea</taxon>
        <taxon>Portunidae</taxon>
        <taxon>Portuninae</taxon>
        <taxon>Portunus</taxon>
    </lineage>
</organism>
<dbReference type="EMBL" id="VSRR010016211">
    <property type="protein sequence ID" value="MPC59054.1"/>
    <property type="molecule type" value="Genomic_DNA"/>
</dbReference>